<sequence length="123" mass="14489">MHITEVNEVLEKVSKGELTTEDAQKLLGTYKDEELGKELRNVPGKEQLEIFAIILILMLLELMYDSLFIYGILENWDQQFLSFTIAMAFLILGLMLDFYRRSFMPDVLEAKKRRRKVITKLER</sequence>
<name>A0A075FV51_9EURY</name>
<feature type="transmembrane region" description="Helical" evidence="1">
    <location>
        <begin position="79"/>
        <end position="99"/>
    </location>
</feature>
<dbReference type="AlphaFoldDB" id="A0A075FV51"/>
<evidence type="ECO:0000313" key="2">
    <source>
        <dbReference type="EMBL" id="AIE95179.1"/>
    </source>
</evidence>
<feature type="transmembrane region" description="Helical" evidence="1">
    <location>
        <begin position="50"/>
        <end position="73"/>
    </location>
</feature>
<protein>
    <submittedName>
        <fullName evidence="2">Uncharacterized protein</fullName>
    </submittedName>
</protein>
<accession>A0A075FV51</accession>
<organism evidence="2">
    <name type="scientific">uncultured marine group II/III euryarchaeote AD1000_59_C09</name>
    <dbReference type="NCBI Taxonomy" id="1457791"/>
    <lineage>
        <taxon>Archaea</taxon>
        <taxon>Methanobacteriati</taxon>
        <taxon>Methanobacteriota</taxon>
        <taxon>environmental samples</taxon>
    </lineage>
</organism>
<keyword evidence="1" id="KW-1133">Transmembrane helix</keyword>
<evidence type="ECO:0000256" key="1">
    <source>
        <dbReference type="SAM" id="Phobius"/>
    </source>
</evidence>
<reference evidence="2" key="1">
    <citation type="journal article" date="2014" name="Genome Biol. Evol.">
        <title>Pangenome evidence for extensive interdomain horizontal transfer affecting lineage core and shell genes in uncultured planktonic thaumarchaeota and euryarchaeota.</title>
        <authorList>
            <person name="Deschamps P."/>
            <person name="Zivanovic Y."/>
            <person name="Moreira D."/>
            <person name="Rodriguez-Valera F."/>
            <person name="Lopez-Garcia P."/>
        </authorList>
    </citation>
    <scope>NUCLEOTIDE SEQUENCE</scope>
</reference>
<keyword evidence="1" id="KW-0812">Transmembrane</keyword>
<keyword evidence="1" id="KW-0472">Membrane</keyword>
<dbReference type="Pfam" id="PF24002">
    <property type="entry name" value="DUF7318"/>
    <property type="match status" value="1"/>
</dbReference>
<proteinExistence type="predicted"/>
<dbReference type="EMBL" id="KF900443">
    <property type="protein sequence ID" value="AIE95179.1"/>
    <property type="molecule type" value="Genomic_DNA"/>
</dbReference>
<dbReference type="InterPro" id="IPR055742">
    <property type="entry name" value="DUF7318"/>
</dbReference>